<organism evidence="4 5">
    <name type="scientific">Tremella mesenterica</name>
    <name type="common">Jelly fungus</name>
    <dbReference type="NCBI Taxonomy" id="5217"/>
    <lineage>
        <taxon>Eukaryota</taxon>
        <taxon>Fungi</taxon>
        <taxon>Dikarya</taxon>
        <taxon>Basidiomycota</taxon>
        <taxon>Agaricomycotina</taxon>
        <taxon>Tremellomycetes</taxon>
        <taxon>Tremellales</taxon>
        <taxon>Tremellaceae</taxon>
        <taxon>Tremella</taxon>
    </lineage>
</organism>
<evidence type="ECO:0000256" key="2">
    <source>
        <dbReference type="SAM" id="Phobius"/>
    </source>
</evidence>
<comment type="caution">
    <text evidence="4">The sequence shown here is derived from an EMBL/GenBank/DDBJ whole genome shotgun (WGS) entry which is preliminary data.</text>
</comment>
<dbReference type="VEuPathDB" id="FungiDB:TREMEDRAFT_22045"/>
<dbReference type="PANTHER" id="PTHR12286">
    <property type="entry name" value="SACCHAROPINE DEHYDROGENASE-LIKE OXIDOREDUCTASE"/>
    <property type="match status" value="1"/>
</dbReference>
<name>A0A4Q1BS41_TREME</name>
<dbReference type="SUPFAM" id="SSF51735">
    <property type="entry name" value="NAD(P)-binding Rossmann-fold domains"/>
    <property type="match status" value="1"/>
</dbReference>
<reference evidence="4 5" key="1">
    <citation type="submission" date="2016-06" db="EMBL/GenBank/DDBJ databases">
        <title>Evolution of pathogenesis and genome organization in the Tremellales.</title>
        <authorList>
            <person name="Cuomo C."/>
            <person name="Litvintseva A."/>
            <person name="Heitman J."/>
            <person name="Chen Y."/>
            <person name="Sun S."/>
            <person name="Springer D."/>
            <person name="Dromer F."/>
            <person name="Young S."/>
            <person name="Zeng Q."/>
            <person name="Chapman S."/>
            <person name="Gujja S."/>
            <person name="Saif S."/>
            <person name="Birren B."/>
        </authorList>
    </citation>
    <scope>NUCLEOTIDE SEQUENCE [LARGE SCALE GENOMIC DNA]</scope>
    <source>
        <strain evidence="4 5">ATCC 28783</strain>
    </source>
</reference>
<keyword evidence="5" id="KW-1185">Reference proteome</keyword>
<comment type="similarity">
    <text evidence="1">Belongs to the saccharopine dehydrogenase family.</text>
</comment>
<keyword evidence="2" id="KW-0812">Transmembrane</keyword>
<evidence type="ECO:0000313" key="4">
    <source>
        <dbReference type="EMBL" id="RXK40811.1"/>
    </source>
</evidence>
<accession>A0A4Q1BS41</accession>
<dbReference type="GO" id="GO:0005739">
    <property type="term" value="C:mitochondrion"/>
    <property type="evidence" value="ECO:0007669"/>
    <property type="project" value="TreeGrafter"/>
</dbReference>
<dbReference type="Gene3D" id="3.40.50.720">
    <property type="entry name" value="NAD(P)-binding Rossmann-like Domain"/>
    <property type="match status" value="1"/>
</dbReference>
<dbReference type="InterPro" id="IPR005097">
    <property type="entry name" value="Sacchrp_dh_NADP-bd"/>
</dbReference>
<dbReference type="OrthoDB" id="10268090at2759"/>
<dbReference type="InterPro" id="IPR051276">
    <property type="entry name" value="Saccharopine_DH-like_oxidrdct"/>
</dbReference>
<dbReference type="InterPro" id="IPR036291">
    <property type="entry name" value="NAD(P)-bd_dom_sf"/>
</dbReference>
<protein>
    <recommendedName>
        <fullName evidence="3">Saccharopine dehydrogenase NADP binding domain-containing protein</fullName>
    </recommendedName>
</protein>
<dbReference type="Proteomes" id="UP000289152">
    <property type="component" value="Unassembled WGS sequence"/>
</dbReference>
<dbReference type="Pfam" id="PF03435">
    <property type="entry name" value="Sacchrp_dh_NADP"/>
    <property type="match status" value="1"/>
</dbReference>
<sequence>MSTPYIGIYGATSFTARECLTYLCSHSEKDKFQLSLAGRTQTKLDKVISDLNEKIETVVLLLTDEQGVKEWVKKCQVVINFAGPYALYNAEALIKACAEHGTHYVDVCGEAYFVAKMIERYHDTAKKTKTCIVPACGFDAVPSDLIVYLARQTLQNSHPSARLTKSTTFFSVRGTVSGGTIATLRSTLSLPPSQRGGSQWSLIPLTPPTSKTKWPTFAATEYVPGTKEKLYGAIFPFAPFDKAIVRRSWYFTLLHDEKDPGFRYEEYVKIGSVWLAWIVSLGVYVFFGLYFFVPLFRKLVDRFLPQPGQGATLEKRKKGWARLINVSHTTTNVKVITKLFAKGDPGYIATCYMCAESALSLVLPPPSGTSLPDIAHQGGVLTPMTALGDVLKERLKRNGVVEVESELVIDSGH</sequence>
<evidence type="ECO:0000256" key="1">
    <source>
        <dbReference type="ARBA" id="ARBA00038048"/>
    </source>
</evidence>
<dbReference type="EMBL" id="SDIL01000014">
    <property type="protein sequence ID" value="RXK40811.1"/>
    <property type="molecule type" value="Genomic_DNA"/>
</dbReference>
<proteinExistence type="inferred from homology"/>
<keyword evidence="2" id="KW-1133">Transmembrane helix</keyword>
<dbReference type="GO" id="GO:0005886">
    <property type="term" value="C:plasma membrane"/>
    <property type="evidence" value="ECO:0007669"/>
    <property type="project" value="TreeGrafter"/>
</dbReference>
<keyword evidence="2" id="KW-0472">Membrane</keyword>
<feature type="transmembrane region" description="Helical" evidence="2">
    <location>
        <begin position="274"/>
        <end position="293"/>
    </location>
</feature>
<dbReference type="AlphaFoldDB" id="A0A4Q1BS41"/>
<gene>
    <name evidence="4" type="ORF">M231_01870</name>
</gene>
<feature type="domain" description="Saccharopine dehydrogenase NADP binding" evidence="3">
    <location>
        <begin position="8"/>
        <end position="132"/>
    </location>
</feature>
<dbReference type="GO" id="GO:0005811">
    <property type="term" value="C:lipid droplet"/>
    <property type="evidence" value="ECO:0007669"/>
    <property type="project" value="TreeGrafter"/>
</dbReference>
<dbReference type="InParanoid" id="A0A4Q1BS41"/>
<dbReference type="PANTHER" id="PTHR12286:SF5">
    <property type="entry name" value="SACCHAROPINE DEHYDROGENASE-LIKE OXIDOREDUCTASE"/>
    <property type="match status" value="1"/>
</dbReference>
<evidence type="ECO:0000259" key="3">
    <source>
        <dbReference type="Pfam" id="PF03435"/>
    </source>
</evidence>
<dbReference type="GO" id="GO:0009247">
    <property type="term" value="P:glycolipid biosynthetic process"/>
    <property type="evidence" value="ECO:0007669"/>
    <property type="project" value="TreeGrafter"/>
</dbReference>
<evidence type="ECO:0000313" key="5">
    <source>
        <dbReference type="Proteomes" id="UP000289152"/>
    </source>
</evidence>